<reference evidence="1 2" key="1">
    <citation type="submission" date="2023-06" db="EMBL/GenBank/DDBJ databases">
        <title>Comparative genomics of Bacillaceae isolates and their secondary metabolite potential.</title>
        <authorList>
            <person name="Song L."/>
            <person name="Nielsen L.J."/>
            <person name="Mohite O."/>
            <person name="Xu X."/>
            <person name="Weber T."/>
            <person name="Kovacs A.T."/>
        </authorList>
    </citation>
    <scope>NUCLEOTIDE SEQUENCE [LARGE SCALE GENOMIC DNA]</scope>
    <source>
        <strain evidence="1 2">DX2.1</strain>
    </source>
</reference>
<dbReference type="InterPro" id="IPR006542">
    <property type="entry name" value="DUF1093"/>
</dbReference>
<protein>
    <submittedName>
        <fullName evidence="1">YxeA family protein</fullName>
    </submittedName>
</protein>
<organism evidence="1 2">
    <name type="scientific">Bacillus hominis</name>
    <dbReference type="NCBI Taxonomy" id="2817478"/>
    <lineage>
        <taxon>Bacteria</taxon>
        <taxon>Bacillati</taxon>
        <taxon>Bacillota</taxon>
        <taxon>Bacilli</taxon>
        <taxon>Bacillales</taxon>
        <taxon>Bacillaceae</taxon>
        <taxon>Bacillus</taxon>
        <taxon>Bacillus cereus group</taxon>
    </lineage>
</organism>
<gene>
    <name evidence="1" type="ORF">QUG02_26585</name>
</gene>
<accession>A0ABT7RFB7</accession>
<keyword evidence="2" id="KW-1185">Reference proteome</keyword>
<name>A0ABT7RFB7_9BACI</name>
<dbReference type="EMBL" id="JAUCFG010000003">
    <property type="protein sequence ID" value="MDM5441615.1"/>
    <property type="molecule type" value="Genomic_DNA"/>
</dbReference>
<dbReference type="PANTHER" id="PTHR36433">
    <property type="entry name" value="HYPOTHETICAL CYTOSOLIC PROTEIN"/>
    <property type="match status" value="1"/>
</dbReference>
<proteinExistence type="predicted"/>
<comment type="caution">
    <text evidence="1">The sequence shown here is derived from an EMBL/GenBank/DDBJ whole genome shotgun (WGS) entry which is preliminary data.</text>
</comment>
<dbReference type="RefSeq" id="WP_289361054.1">
    <property type="nucleotide sequence ID" value="NZ_JAUCFG010000003.1"/>
</dbReference>
<evidence type="ECO:0000313" key="2">
    <source>
        <dbReference type="Proteomes" id="UP001224139"/>
    </source>
</evidence>
<dbReference type="NCBIfam" id="TIGR01655">
    <property type="entry name" value="yxeA_fam"/>
    <property type="match status" value="1"/>
</dbReference>
<dbReference type="SUPFAM" id="SSF159121">
    <property type="entry name" value="BC4932-like"/>
    <property type="match status" value="1"/>
</dbReference>
<dbReference type="Pfam" id="PF06486">
    <property type="entry name" value="DUF1093"/>
    <property type="match status" value="1"/>
</dbReference>
<dbReference type="InterPro" id="IPR036166">
    <property type="entry name" value="YxeA-like_sf"/>
</dbReference>
<dbReference type="PANTHER" id="PTHR36433:SF2">
    <property type="entry name" value="YXEA FAMILY PROTEIN"/>
    <property type="match status" value="1"/>
</dbReference>
<dbReference type="Gene3D" id="2.40.50.480">
    <property type="match status" value="1"/>
</dbReference>
<sequence length="123" mass="13915">MIILKKTLIVLSILSGLLFAAVGGWYCYNKLKYEKCYVKITENSKSGIVNPSTGFVDYNLMAYDKNGNEVPVKFWAKKKLKVNAYLAVDVFKPLNKDSNDINSYKEVTAEQLPEKVKAKLNVK</sequence>
<dbReference type="Proteomes" id="UP001224139">
    <property type="component" value="Unassembled WGS sequence"/>
</dbReference>
<evidence type="ECO:0000313" key="1">
    <source>
        <dbReference type="EMBL" id="MDM5441615.1"/>
    </source>
</evidence>